<dbReference type="OrthoDB" id="2349072at2"/>
<sequence>MRRFREEKGSALVMVMFMMLILTLLGVAVLSATVGGARRTLTRENDIQSLQLTQKTLDESVAYIAANLDGKQIKADMLGSTLQSVVNSIPALAAGGESAESENGVKTEVALASTQLISAKPQADFGGSTVKGSTSYTVTLIAKSDVNGVDRVLRQKVRVSVYPDFLNYAFGSEEDLILNGSPQIKGNIYAGKTLRVSNVANYAYNAQSLQKQSLFPKMEERDGGVKPLAFIQSLDQFNLSENNYPARQVNRGADGAALSGELTKANVLKALGIDLSQVRVRKSEQFVRVDVNQSFKDKFAQAFNLGDAAVPEDNAAMSAYLKSYPNALRMPTEPIKPIRPVNPASTDPQTQKKYEQQLDEYEKAYTQYIKFDLPKYEKALRDLATTLTNMQGTVVFDGDLNVDGEWLRGLIQTRRDPSSWLIVNGSLTINNTIDKAPLNLYGSVLVTGSVNLQGHINVDSTLFTLGSTKIQDATITGADGSKEIVLISKGPILLNRVDAFTPAAVAQTLRGFFYTDATAELYGVGSNFDLQGGFFAKGNLTVNAVVGNSTEDASRQMINFDDQAYGKASRFKVNYNDGVFEHQGLALPRVDQVSVKAEKIELIQESEITAP</sequence>
<accession>A0A4Y6UWS0</accession>
<evidence type="ECO:0008006" key="3">
    <source>
        <dbReference type="Google" id="ProtNLM"/>
    </source>
</evidence>
<evidence type="ECO:0000313" key="1">
    <source>
        <dbReference type="EMBL" id="QDH20821.1"/>
    </source>
</evidence>
<dbReference type="Proteomes" id="UP000316968">
    <property type="component" value="Chromosome"/>
</dbReference>
<keyword evidence="2" id="KW-1185">Reference proteome</keyword>
<dbReference type="EMBL" id="CP041217">
    <property type="protein sequence ID" value="QDH20821.1"/>
    <property type="molecule type" value="Genomic_DNA"/>
</dbReference>
<dbReference type="KEGG" id="saca:FFV09_08160"/>
<name>A0A4Y6UWS0_SACBS</name>
<evidence type="ECO:0000313" key="2">
    <source>
        <dbReference type="Proteomes" id="UP000316968"/>
    </source>
</evidence>
<protein>
    <recommendedName>
        <fullName evidence="3">Type 4 fimbrial biogenesis protein PilX N-terminal domain-containing protein</fullName>
    </recommendedName>
</protein>
<dbReference type="AlphaFoldDB" id="A0A4Y6UWS0"/>
<gene>
    <name evidence="1" type="ORF">FFV09_08160</name>
</gene>
<proteinExistence type="predicted"/>
<organism evidence="1 2">
    <name type="scientific">Saccharibacillus brassicae</name>
    <dbReference type="NCBI Taxonomy" id="2583377"/>
    <lineage>
        <taxon>Bacteria</taxon>
        <taxon>Bacillati</taxon>
        <taxon>Bacillota</taxon>
        <taxon>Bacilli</taxon>
        <taxon>Bacillales</taxon>
        <taxon>Paenibacillaceae</taxon>
        <taxon>Saccharibacillus</taxon>
    </lineage>
</organism>
<dbReference type="RefSeq" id="WP_141447370.1">
    <property type="nucleotide sequence ID" value="NZ_CP041217.1"/>
</dbReference>
<reference evidence="1 2" key="1">
    <citation type="submission" date="2019-06" db="EMBL/GenBank/DDBJ databases">
        <title>Saccharibacillus brassicae sp. nov., an endophytic bacterium isolated from Chinese cabbage seeds (Brassica pekinensis).</title>
        <authorList>
            <person name="Jiang L."/>
            <person name="Lee J."/>
            <person name="Kim S.W."/>
        </authorList>
    </citation>
    <scope>NUCLEOTIDE SEQUENCE [LARGE SCALE GENOMIC DNA]</scope>
    <source>
        <strain evidence="2">KCTC 43072 / ATSA2</strain>
    </source>
</reference>